<dbReference type="GO" id="GO:0032259">
    <property type="term" value="P:methylation"/>
    <property type="evidence" value="ECO:0007669"/>
    <property type="project" value="UniProtKB-KW"/>
</dbReference>
<feature type="domain" description="Methyltransferase" evidence="1">
    <location>
        <begin position="46"/>
        <end position="88"/>
    </location>
</feature>
<feature type="non-terminal residue" evidence="2">
    <location>
        <position position="91"/>
    </location>
</feature>
<dbReference type="GO" id="GO:0008168">
    <property type="term" value="F:methyltransferase activity"/>
    <property type="evidence" value="ECO:0007669"/>
    <property type="project" value="UniProtKB-KW"/>
</dbReference>
<comment type="caution">
    <text evidence="2">The sequence shown here is derived from an EMBL/GenBank/DDBJ whole genome shotgun (WGS) entry which is preliminary data.</text>
</comment>
<dbReference type="InterPro" id="IPR041698">
    <property type="entry name" value="Methyltransf_25"/>
</dbReference>
<keyword evidence="2" id="KW-0808">Transferase</keyword>
<dbReference type="Pfam" id="PF13649">
    <property type="entry name" value="Methyltransf_25"/>
    <property type="match status" value="1"/>
</dbReference>
<dbReference type="EMBL" id="SZOH01001805">
    <property type="protein sequence ID" value="TKI99513.1"/>
    <property type="molecule type" value="Genomic_DNA"/>
</dbReference>
<evidence type="ECO:0000259" key="1">
    <source>
        <dbReference type="Pfam" id="PF13649"/>
    </source>
</evidence>
<evidence type="ECO:0000313" key="2">
    <source>
        <dbReference type="EMBL" id="TKI99513.1"/>
    </source>
</evidence>
<dbReference type="Proteomes" id="UP000308444">
    <property type="component" value="Unassembled WGS sequence"/>
</dbReference>
<reference evidence="2 3" key="1">
    <citation type="journal article" date="2019" name="Environ. Microbiol.">
        <title>An active ?-lactamase is a part of an orchestrated cell wall stress resistance network of Bacillus subtilis and related rhizosphere species.</title>
        <authorList>
            <person name="Bucher T."/>
            <person name="Keren-Paz A."/>
            <person name="Hausser J."/>
            <person name="Olender T."/>
            <person name="Cytryn E."/>
            <person name="Kolodkin-Gal I."/>
        </authorList>
    </citation>
    <scope>NUCLEOTIDE SEQUENCE [LARGE SCALE GENOMIC DNA]</scope>
    <source>
        <strain evidence="2 3">I32</strain>
    </source>
</reference>
<dbReference type="SUPFAM" id="SSF53335">
    <property type="entry name" value="S-adenosyl-L-methionine-dependent methyltransferases"/>
    <property type="match status" value="1"/>
</dbReference>
<proteinExistence type="predicted"/>
<sequence length="91" mass="10209">MSKEELVKKQFGSNADKYVNSKIHAKGLDLQYVVQQVESRHNNRLLDVATGGGHVANMLAPMFEEVVALDLTEQMLEKAKVFIKQNGHENV</sequence>
<keyword evidence="2" id="KW-0489">Methyltransferase</keyword>
<dbReference type="Gene3D" id="3.40.50.150">
    <property type="entry name" value="Vaccinia Virus protein VP39"/>
    <property type="match status" value="1"/>
</dbReference>
<protein>
    <submittedName>
        <fullName evidence="2">Methyltransferase domain-containing protein</fullName>
    </submittedName>
</protein>
<gene>
    <name evidence="2" type="ORF">FC695_23380</name>
</gene>
<accession>A0A9X9A5U3</accession>
<dbReference type="CDD" id="cd02440">
    <property type="entry name" value="AdoMet_MTases"/>
    <property type="match status" value="1"/>
</dbReference>
<organism evidence="2 3">
    <name type="scientific">Bacillus cereus</name>
    <dbReference type="NCBI Taxonomy" id="1396"/>
    <lineage>
        <taxon>Bacteria</taxon>
        <taxon>Bacillati</taxon>
        <taxon>Bacillota</taxon>
        <taxon>Bacilli</taxon>
        <taxon>Bacillales</taxon>
        <taxon>Bacillaceae</taxon>
        <taxon>Bacillus</taxon>
        <taxon>Bacillus cereus group</taxon>
    </lineage>
</organism>
<evidence type="ECO:0000313" key="3">
    <source>
        <dbReference type="Proteomes" id="UP000308444"/>
    </source>
</evidence>
<dbReference type="InterPro" id="IPR029063">
    <property type="entry name" value="SAM-dependent_MTases_sf"/>
</dbReference>
<name>A0A9X9A5U3_BACCE</name>
<dbReference type="AlphaFoldDB" id="A0A9X9A5U3"/>